<feature type="transmembrane region" description="Helical" evidence="4">
    <location>
        <begin position="20"/>
        <end position="37"/>
    </location>
</feature>
<keyword evidence="3" id="KW-0175">Coiled coil</keyword>
<dbReference type="InterPro" id="IPR006143">
    <property type="entry name" value="RND_pump_MFP"/>
</dbReference>
<keyword evidence="4" id="KW-0812">Transmembrane</keyword>
<dbReference type="PANTHER" id="PTHR32347:SF23">
    <property type="entry name" value="BLL5650 PROTEIN"/>
    <property type="match status" value="1"/>
</dbReference>
<keyword evidence="4" id="KW-0472">Membrane</keyword>
<accession>A0A1F8F5U4</accession>
<comment type="similarity">
    <text evidence="2">Belongs to the membrane fusion protein (MFP) (TC 8.A.1) family.</text>
</comment>
<dbReference type="GO" id="GO:0016020">
    <property type="term" value="C:membrane"/>
    <property type="evidence" value="ECO:0007669"/>
    <property type="project" value="InterPro"/>
</dbReference>
<protein>
    <recommendedName>
        <fullName evidence="7">Membrane fusion protein biotin-lipoyl like domain-containing protein</fullName>
    </recommendedName>
</protein>
<sequence>MLLMSILYKFTPLLKKRKKTFMFSFILILSILGWFLFSGSDSELEFAEANIGSVVQEVNITGRVKSAQSVDLAFERSGKISYVGVKSGDRVAGGRLLIKLDDSELLAQEQREKANVSASELRLNQIIASSKSGGDISSVIDSLARAVKSSIDAMIDFTDVQYKYFNNNYGTSVYLAQQKDEILYEIYNKDNLGRVGAWYFTAFNTGLKSEVYAAQANPNDADIDPLISKTKHMLLITKAGLEVMQSELAGQPNVDPADLNKIKSDIDTIITRISDTSILNKTVVGEGYDIEIAISQLEQAKASLALIQAQLVRYWLVSPFAGIVANVDVKPGEIISPNEVMVSLIGNAKFQIEANVSEADVAKISVGNSANVTLDAYGRDNIFKAKVIHIDPAGRMVEGLAVYKITLEFDSNDKRILSGLTADMDILTQRKDDVLYIPSRNVISKDGKKYVQVVIDQNLESDRFANLILISQEDGKKIFEVEIKTGLKGSDGRIEIISGLQEGDKIIRE</sequence>
<dbReference type="GO" id="GO:0022857">
    <property type="term" value="F:transmembrane transporter activity"/>
    <property type="evidence" value="ECO:0007669"/>
    <property type="project" value="InterPro"/>
</dbReference>
<dbReference type="EMBL" id="MGJN01000003">
    <property type="protein sequence ID" value="OGN07649.1"/>
    <property type="molecule type" value="Genomic_DNA"/>
</dbReference>
<dbReference type="Gene3D" id="2.40.420.20">
    <property type="match status" value="1"/>
</dbReference>
<dbReference type="PANTHER" id="PTHR32347">
    <property type="entry name" value="EFFLUX SYSTEM COMPONENT YKNX-RELATED"/>
    <property type="match status" value="1"/>
</dbReference>
<evidence type="ECO:0008006" key="7">
    <source>
        <dbReference type="Google" id="ProtNLM"/>
    </source>
</evidence>
<dbReference type="Proteomes" id="UP000176834">
    <property type="component" value="Unassembled WGS sequence"/>
</dbReference>
<gene>
    <name evidence="5" type="ORF">A3B86_02310</name>
</gene>
<evidence type="ECO:0000256" key="4">
    <source>
        <dbReference type="SAM" id="Phobius"/>
    </source>
</evidence>
<proteinExistence type="inferred from homology"/>
<dbReference type="Gene3D" id="2.40.30.170">
    <property type="match status" value="1"/>
</dbReference>
<dbReference type="Gene3D" id="2.40.50.100">
    <property type="match status" value="1"/>
</dbReference>
<evidence type="ECO:0000313" key="6">
    <source>
        <dbReference type="Proteomes" id="UP000176834"/>
    </source>
</evidence>
<dbReference type="GO" id="GO:0030313">
    <property type="term" value="C:cell envelope"/>
    <property type="evidence" value="ECO:0007669"/>
    <property type="project" value="UniProtKB-SubCell"/>
</dbReference>
<evidence type="ECO:0000256" key="3">
    <source>
        <dbReference type="ARBA" id="ARBA00023054"/>
    </source>
</evidence>
<evidence type="ECO:0000256" key="1">
    <source>
        <dbReference type="ARBA" id="ARBA00004196"/>
    </source>
</evidence>
<evidence type="ECO:0000256" key="2">
    <source>
        <dbReference type="ARBA" id="ARBA00009477"/>
    </source>
</evidence>
<dbReference type="AlphaFoldDB" id="A0A1F8F5U4"/>
<comment type="subcellular location">
    <subcellularLocation>
        <location evidence="1">Cell envelope</location>
    </subcellularLocation>
</comment>
<comment type="caution">
    <text evidence="5">The sequence shown here is derived from an EMBL/GenBank/DDBJ whole genome shotgun (WGS) entry which is preliminary data.</text>
</comment>
<evidence type="ECO:0000313" key="5">
    <source>
        <dbReference type="EMBL" id="OGN07649.1"/>
    </source>
</evidence>
<dbReference type="NCBIfam" id="TIGR01730">
    <property type="entry name" value="RND_mfp"/>
    <property type="match status" value="1"/>
</dbReference>
<name>A0A1F8F5U4_9BACT</name>
<reference evidence="5 6" key="1">
    <citation type="journal article" date="2016" name="Nat. Commun.">
        <title>Thousands of microbial genomes shed light on interconnected biogeochemical processes in an aquifer system.</title>
        <authorList>
            <person name="Anantharaman K."/>
            <person name="Brown C.T."/>
            <person name="Hug L.A."/>
            <person name="Sharon I."/>
            <person name="Castelle C.J."/>
            <person name="Probst A.J."/>
            <person name="Thomas B.C."/>
            <person name="Singh A."/>
            <person name="Wilkins M.J."/>
            <person name="Karaoz U."/>
            <person name="Brodie E.L."/>
            <person name="Williams K.H."/>
            <person name="Hubbard S.S."/>
            <person name="Banfield J.F."/>
        </authorList>
    </citation>
    <scope>NUCLEOTIDE SEQUENCE [LARGE SCALE GENOMIC DNA]</scope>
</reference>
<keyword evidence="4" id="KW-1133">Transmembrane helix</keyword>
<organism evidence="5 6">
    <name type="scientific">Candidatus Yanofskybacteria bacterium RIFCSPHIGHO2_02_FULL_38_22b</name>
    <dbReference type="NCBI Taxonomy" id="1802673"/>
    <lineage>
        <taxon>Bacteria</taxon>
        <taxon>Candidatus Yanofskyibacteriota</taxon>
    </lineage>
</organism>
<dbReference type="InterPro" id="IPR050465">
    <property type="entry name" value="UPF0194_transport"/>
</dbReference>